<dbReference type="GO" id="GO:0005634">
    <property type="term" value="C:nucleus"/>
    <property type="evidence" value="ECO:0007669"/>
    <property type="project" value="TreeGrafter"/>
</dbReference>
<accession>A0A6A4W6E1</accession>
<dbReference type="GO" id="GO:0000981">
    <property type="term" value="F:DNA-binding transcription factor activity, RNA polymerase II-specific"/>
    <property type="evidence" value="ECO:0007669"/>
    <property type="project" value="TreeGrafter"/>
</dbReference>
<dbReference type="AlphaFoldDB" id="A0A6A4W6E1"/>
<evidence type="ECO:0000259" key="2">
    <source>
        <dbReference type="PROSITE" id="PS50888"/>
    </source>
</evidence>
<dbReference type="PROSITE" id="PS50888">
    <property type="entry name" value="BHLH"/>
    <property type="match status" value="1"/>
</dbReference>
<dbReference type="OrthoDB" id="10039134at2759"/>
<protein>
    <submittedName>
        <fullName evidence="3">Neurogenic differentiation factor 4</fullName>
    </submittedName>
</protein>
<name>A0A6A4W6E1_AMPAM</name>
<dbReference type="GO" id="GO:0070888">
    <property type="term" value="F:E-box binding"/>
    <property type="evidence" value="ECO:0007669"/>
    <property type="project" value="TreeGrafter"/>
</dbReference>
<feature type="region of interest" description="Disordered" evidence="1">
    <location>
        <begin position="67"/>
        <end position="94"/>
    </location>
</feature>
<dbReference type="InterPro" id="IPR011598">
    <property type="entry name" value="bHLH_dom"/>
</dbReference>
<dbReference type="Proteomes" id="UP000440578">
    <property type="component" value="Unassembled WGS sequence"/>
</dbReference>
<keyword evidence="4" id="KW-1185">Reference proteome</keyword>
<dbReference type="Gene3D" id="4.10.280.10">
    <property type="entry name" value="Helix-loop-helix DNA-binding domain"/>
    <property type="match status" value="1"/>
</dbReference>
<evidence type="ECO:0000313" key="3">
    <source>
        <dbReference type="EMBL" id="KAF0301985.1"/>
    </source>
</evidence>
<dbReference type="GO" id="GO:0061564">
    <property type="term" value="P:axon development"/>
    <property type="evidence" value="ECO:0007669"/>
    <property type="project" value="TreeGrafter"/>
</dbReference>
<feature type="domain" description="BHLH" evidence="2">
    <location>
        <begin position="83"/>
        <end position="135"/>
    </location>
</feature>
<dbReference type="SMART" id="SM00353">
    <property type="entry name" value="HLH"/>
    <property type="match status" value="1"/>
</dbReference>
<evidence type="ECO:0000313" key="4">
    <source>
        <dbReference type="Proteomes" id="UP000440578"/>
    </source>
</evidence>
<organism evidence="3 4">
    <name type="scientific">Amphibalanus amphitrite</name>
    <name type="common">Striped barnacle</name>
    <name type="synonym">Balanus amphitrite</name>
    <dbReference type="NCBI Taxonomy" id="1232801"/>
    <lineage>
        <taxon>Eukaryota</taxon>
        <taxon>Metazoa</taxon>
        <taxon>Ecdysozoa</taxon>
        <taxon>Arthropoda</taxon>
        <taxon>Crustacea</taxon>
        <taxon>Multicrustacea</taxon>
        <taxon>Cirripedia</taxon>
        <taxon>Thoracica</taxon>
        <taxon>Thoracicalcarea</taxon>
        <taxon>Balanomorpha</taxon>
        <taxon>Balanoidea</taxon>
        <taxon>Balanidae</taxon>
        <taxon>Amphibalaninae</taxon>
        <taxon>Amphibalanus</taxon>
    </lineage>
</organism>
<evidence type="ECO:0000256" key="1">
    <source>
        <dbReference type="SAM" id="MobiDB-lite"/>
    </source>
</evidence>
<dbReference type="GO" id="GO:0045944">
    <property type="term" value="P:positive regulation of transcription by RNA polymerase II"/>
    <property type="evidence" value="ECO:0007669"/>
    <property type="project" value="TreeGrafter"/>
</dbReference>
<dbReference type="CDD" id="cd11427">
    <property type="entry name" value="bHLH_TS_NeuroD"/>
    <property type="match status" value="1"/>
</dbReference>
<reference evidence="3 4" key="1">
    <citation type="submission" date="2019-07" db="EMBL/GenBank/DDBJ databases">
        <title>Draft genome assembly of a fouling barnacle, Amphibalanus amphitrite (Darwin, 1854): The first reference genome for Thecostraca.</title>
        <authorList>
            <person name="Kim W."/>
        </authorList>
    </citation>
    <scope>NUCLEOTIDE SEQUENCE [LARGE SCALE GENOMIC DNA]</scope>
    <source>
        <strain evidence="3">SNU_AA5</strain>
        <tissue evidence="3">Soma without cirri and trophi</tissue>
    </source>
</reference>
<dbReference type="GO" id="GO:0046983">
    <property type="term" value="F:protein dimerization activity"/>
    <property type="evidence" value="ECO:0007669"/>
    <property type="project" value="InterPro"/>
</dbReference>
<dbReference type="PANTHER" id="PTHR19290">
    <property type="entry name" value="BASIC HELIX-LOOP-HELIX PROTEIN NEUROGENIN-RELATED"/>
    <property type="match status" value="1"/>
</dbReference>
<gene>
    <name evidence="3" type="primary">NEUROD4</name>
    <name evidence="3" type="ORF">FJT64_025860</name>
</gene>
<sequence>MNTSPSPLTRLLGHVAIRGNSICDLRCPGGQRCELQLVQSDHLVHYWPAPACGEGEVTSTTGDAALARAPSLAGTPRTTSQRTQRTKANARERSRMHGLNAALDKLRRHIPFARNTSKLSKIETLRMARNYIFVLSETLSTGEPFDPITYASVMSRGLSHATANQINGSLNLRPCSVKLLPPLESYRASGSGIRLLALAWRRDEALLVLTTGSLMIMSGPKASAMVFRRLSRRALCSRRAAPTRVMPPGSALTAALTSQAAHIAFQPPTQTGVIQVKALFFDEVDVHKKR</sequence>
<comment type="caution">
    <text evidence="3">The sequence shown here is derived from an EMBL/GenBank/DDBJ whole genome shotgun (WGS) entry which is preliminary data.</text>
</comment>
<dbReference type="Pfam" id="PF00010">
    <property type="entry name" value="HLH"/>
    <property type="match status" value="1"/>
</dbReference>
<dbReference type="InterPro" id="IPR036638">
    <property type="entry name" value="HLH_DNA-bd_sf"/>
</dbReference>
<dbReference type="PANTHER" id="PTHR19290:SF134">
    <property type="entry name" value="NEUROGENIC DIFFERENTIATION FACTOR 1"/>
    <property type="match status" value="1"/>
</dbReference>
<dbReference type="InterPro" id="IPR050359">
    <property type="entry name" value="bHLH_transcription_factors"/>
</dbReference>
<dbReference type="SUPFAM" id="SSF47459">
    <property type="entry name" value="HLH, helix-loop-helix DNA-binding domain"/>
    <property type="match status" value="1"/>
</dbReference>
<dbReference type="EMBL" id="VIIS01001104">
    <property type="protein sequence ID" value="KAF0301985.1"/>
    <property type="molecule type" value="Genomic_DNA"/>
</dbReference>
<dbReference type="GO" id="GO:0007423">
    <property type="term" value="P:sensory organ development"/>
    <property type="evidence" value="ECO:0007669"/>
    <property type="project" value="TreeGrafter"/>
</dbReference>
<proteinExistence type="predicted"/>